<gene>
    <name evidence="2" type="ORF">H8S22_14980</name>
</gene>
<accession>A0ABR7FVI4</accession>
<evidence type="ECO:0008006" key="4">
    <source>
        <dbReference type="Google" id="ProtNLM"/>
    </source>
</evidence>
<reference evidence="2 3" key="1">
    <citation type="submission" date="2020-08" db="EMBL/GenBank/DDBJ databases">
        <title>Genome public.</title>
        <authorList>
            <person name="Liu C."/>
            <person name="Sun Q."/>
        </authorList>
    </citation>
    <scope>NUCLEOTIDE SEQUENCE [LARGE SCALE GENOMIC DNA]</scope>
    <source>
        <strain evidence="2 3">NSJ-7</strain>
    </source>
</reference>
<evidence type="ECO:0000313" key="2">
    <source>
        <dbReference type="EMBL" id="MBC5678828.1"/>
    </source>
</evidence>
<protein>
    <recommendedName>
        <fullName evidence="4">DUF2712 domain-containing protein</fullName>
    </recommendedName>
</protein>
<keyword evidence="3" id="KW-1185">Reference proteome</keyword>
<proteinExistence type="predicted"/>
<name>A0ABR7FVI4_9FIRM</name>
<dbReference type="RefSeq" id="WP_024727947.1">
    <property type="nucleotide sequence ID" value="NZ_JACOOS010000023.1"/>
</dbReference>
<comment type="caution">
    <text evidence="2">The sequence shown here is derived from an EMBL/GenBank/DDBJ whole genome shotgun (WGS) entry which is preliminary data.</text>
</comment>
<dbReference type="Proteomes" id="UP000635828">
    <property type="component" value="Unassembled WGS sequence"/>
</dbReference>
<evidence type="ECO:0000313" key="3">
    <source>
        <dbReference type="Proteomes" id="UP000635828"/>
    </source>
</evidence>
<feature type="signal peptide" evidence="1">
    <location>
        <begin position="1"/>
        <end position="24"/>
    </location>
</feature>
<evidence type="ECO:0000256" key="1">
    <source>
        <dbReference type="SAM" id="SignalP"/>
    </source>
</evidence>
<sequence length="153" mass="16807">MKKKIVVALCVLTLVLGCNISTRAADYIDGVNGFGGMLKANGKTNYVPCYPQKLGNKNGKWSLKVEKVPGWGLQYETKFWVSTVKVSSKGNVTEVKRISKIHTISPKNAGKTYNYSDGSAMYNNGKGKKVALFAKTTKSHGSNKYLVSGYWTR</sequence>
<organism evidence="2 3">
    <name type="scientific">Anaerostipes hominis</name>
    <name type="common">ex Liu et al. 2021</name>
    <dbReference type="NCBI Taxonomy" id="2763018"/>
    <lineage>
        <taxon>Bacteria</taxon>
        <taxon>Bacillati</taxon>
        <taxon>Bacillota</taxon>
        <taxon>Clostridia</taxon>
        <taxon>Lachnospirales</taxon>
        <taxon>Lachnospiraceae</taxon>
        <taxon>Anaerostipes</taxon>
    </lineage>
</organism>
<dbReference type="PROSITE" id="PS51257">
    <property type="entry name" value="PROKAR_LIPOPROTEIN"/>
    <property type="match status" value="1"/>
</dbReference>
<dbReference type="EMBL" id="JACOOS010000023">
    <property type="protein sequence ID" value="MBC5678828.1"/>
    <property type="molecule type" value="Genomic_DNA"/>
</dbReference>
<feature type="chain" id="PRO_5045675143" description="DUF2712 domain-containing protein" evidence="1">
    <location>
        <begin position="25"/>
        <end position="153"/>
    </location>
</feature>
<keyword evidence="1" id="KW-0732">Signal</keyword>